<dbReference type="Proteomes" id="UP001163726">
    <property type="component" value="Chromosome"/>
</dbReference>
<dbReference type="PANTHER" id="PTHR11122">
    <property type="entry name" value="APOSPORY-ASSOCIATED PROTEIN C-RELATED"/>
    <property type="match status" value="1"/>
</dbReference>
<dbReference type="PIRSF" id="PIRSF016020">
    <property type="entry name" value="PHexose_mutarotase"/>
    <property type="match status" value="1"/>
</dbReference>
<dbReference type="InterPro" id="IPR008183">
    <property type="entry name" value="Aldose_1/G6P_1-epimerase"/>
</dbReference>
<dbReference type="EC" id="5.1.3.15" evidence="4"/>
<dbReference type="Gene3D" id="2.70.98.10">
    <property type="match status" value="1"/>
</dbReference>
<comment type="catalytic activity">
    <reaction evidence="1">
        <text>alpha-D-glucose 6-phosphate = beta-D-glucose 6-phosphate</text>
        <dbReference type="Rhea" id="RHEA:16249"/>
        <dbReference type="ChEBI" id="CHEBI:58225"/>
        <dbReference type="ChEBI" id="CHEBI:58247"/>
        <dbReference type="EC" id="5.1.3.15"/>
    </reaction>
</comment>
<dbReference type="EMBL" id="CP109965">
    <property type="protein sequence ID" value="WAJ70853.1"/>
    <property type="molecule type" value="Genomic_DNA"/>
</dbReference>
<comment type="similarity">
    <text evidence="2 4">Belongs to the glucose-6-phosphate 1-epimerase family.</text>
</comment>
<evidence type="ECO:0000256" key="3">
    <source>
        <dbReference type="ARBA" id="ARBA00023235"/>
    </source>
</evidence>
<protein>
    <recommendedName>
        <fullName evidence="4">Putative glucose-6-phosphate 1-epimerase</fullName>
        <ecNumber evidence="4">5.1.3.15</ecNumber>
    </recommendedName>
</protein>
<dbReference type="Pfam" id="PF01263">
    <property type="entry name" value="Aldose_epim"/>
    <property type="match status" value="1"/>
</dbReference>
<evidence type="ECO:0000313" key="6">
    <source>
        <dbReference type="Proteomes" id="UP001163726"/>
    </source>
</evidence>
<dbReference type="InterPro" id="IPR014718">
    <property type="entry name" value="GH-type_carb-bd"/>
</dbReference>
<proteinExistence type="inferred from homology"/>
<organism evidence="5 6">
    <name type="scientific">Catenovulum adriaticum</name>
    <dbReference type="NCBI Taxonomy" id="2984846"/>
    <lineage>
        <taxon>Bacteria</taxon>
        <taxon>Pseudomonadati</taxon>
        <taxon>Pseudomonadota</taxon>
        <taxon>Gammaproteobacteria</taxon>
        <taxon>Alteromonadales</taxon>
        <taxon>Alteromonadaceae</taxon>
        <taxon>Catenovulum</taxon>
    </lineage>
</organism>
<accession>A0ABY7ANQ3</accession>
<dbReference type="SUPFAM" id="SSF74650">
    <property type="entry name" value="Galactose mutarotase-like"/>
    <property type="match status" value="1"/>
</dbReference>
<evidence type="ECO:0000256" key="4">
    <source>
        <dbReference type="PIRNR" id="PIRNR016020"/>
    </source>
</evidence>
<sequence length="304" mass="33988">MSSFETLLGTLESMQNVRLSTAKEHYGAQHQALPLVIVETELCDAVIAIQGAHVIEFTPKQQSPLLWVSPKVEYKSGKAIRGGVPVCFPWFGENQLDKSQPSHGFVRNRDWQLSSAIAQANGDIELTLSFSSDDSTYALYPYHFKATYKITLGRKLKLALTVDNESEKTMPVSFALHSYHPVKDLAQTQIEGLHWTSFLDNTQSYQAHIQQGPVEFKGEVDRIYLNVPNDQVIKTEPKIKLSSQTCNSAVVWNPGFDKADSMGDLGGEHYQEFVCVERGNAFSDSWYLAANETKTAELEISHTI</sequence>
<keyword evidence="3 4" id="KW-0413">Isomerase</keyword>
<name>A0ABY7ANQ3_9ALTE</name>
<dbReference type="CDD" id="cd09020">
    <property type="entry name" value="D-hex-6-P-epi_like"/>
    <property type="match status" value="1"/>
</dbReference>
<dbReference type="InterPro" id="IPR011013">
    <property type="entry name" value="Gal_mutarotase_sf_dom"/>
</dbReference>
<evidence type="ECO:0000256" key="2">
    <source>
        <dbReference type="ARBA" id="ARBA00005866"/>
    </source>
</evidence>
<dbReference type="RefSeq" id="WP_268075198.1">
    <property type="nucleotide sequence ID" value="NZ_CP109965.1"/>
</dbReference>
<evidence type="ECO:0000313" key="5">
    <source>
        <dbReference type="EMBL" id="WAJ70853.1"/>
    </source>
</evidence>
<dbReference type="PANTHER" id="PTHR11122:SF13">
    <property type="entry name" value="GLUCOSE-6-PHOSPHATE 1-EPIMERASE"/>
    <property type="match status" value="1"/>
</dbReference>
<reference evidence="5" key="1">
    <citation type="submission" date="2022-10" db="EMBL/GenBank/DDBJ databases">
        <title>Catenovulum adriacola sp. nov. isolated in the Harbour of Susak.</title>
        <authorList>
            <person name="Schoch T."/>
            <person name="Reich S.J."/>
            <person name="Stoeferle S."/>
            <person name="Flaiz M."/>
            <person name="Kazda M."/>
            <person name="Riedel C.U."/>
            <person name="Duerre P."/>
        </authorList>
    </citation>
    <scope>NUCLEOTIDE SEQUENCE</scope>
    <source>
        <strain evidence="5">TS8</strain>
    </source>
</reference>
<gene>
    <name evidence="5" type="ORF">OLW01_03315</name>
</gene>
<keyword evidence="6" id="KW-1185">Reference proteome</keyword>
<evidence type="ECO:0000256" key="1">
    <source>
        <dbReference type="ARBA" id="ARBA00001096"/>
    </source>
</evidence>
<dbReference type="InterPro" id="IPR025532">
    <property type="entry name" value="G6P_1-epimerase"/>
</dbReference>